<feature type="transmembrane region" description="Helical" evidence="7">
    <location>
        <begin position="846"/>
        <end position="872"/>
    </location>
</feature>
<evidence type="ECO:0000259" key="8">
    <source>
        <dbReference type="PROSITE" id="PS50112"/>
    </source>
</evidence>
<evidence type="ECO:0000256" key="5">
    <source>
        <dbReference type="ARBA" id="ARBA00023136"/>
    </source>
</evidence>
<dbReference type="CDD" id="cd07302">
    <property type="entry name" value="CHD"/>
    <property type="match status" value="1"/>
</dbReference>
<dbReference type="InterPro" id="IPR035965">
    <property type="entry name" value="PAS-like_dom_sf"/>
</dbReference>
<feature type="transmembrane region" description="Helical" evidence="7">
    <location>
        <begin position="984"/>
        <end position="1004"/>
    </location>
</feature>
<feature type="transmembrane region" description="Helical" evidence="7">
    <location>
        <begin position="640"/>
        <end position="662"/>
    </location>
</feature>
<evidence type="ECO:0000259" key="9">
    <source>
        <dbReference type="PROSITE" id="PS50125"/>
    </source>
</evidence>
<reference evidence="10" key="1">
    <citation type="submission" date="2016-10" db="EMBL/GenBank/DDBJ databases">
        <authorList>
            <person name="Benchimol M."/>
            <person name="Almeida L.G."/>
            <person name="Vasconcelos A.T."/>
            <person name="Perreira-Neves A."/>
            <person name="Rosa I.A."/>
            <person name="Tasca T."/>
            <person name="Bogo M.R."/>
            <person name="de Souza W."/>
        </authorList>
    </citation>
    <scope>NUCLEOTIDE SEQUENCE [LARGE SCALE GENOMIC DNA]</scope>
    <source>
        <strain evidence="10">K</strain>
    </source>
</reference>
<dbReference type="SUPFAM" id="SSF55073">
    <property type="entry name" value="Nucleotide cyclase"/>
    <property type="match status" value="1"/>
</dbReference>
<evidence type="ECO:0000313" key="10">
    <source>
        <dbReference type="EMBL" id="OHT09916.1"/>
    </source>
</evidence>
<dbReference type="InterPro" id="IPR001054">
    <property type="entry name" value="A/G_cyclase"/>
</dbReference>
<accession>A0A1J4KJC1</accession>
<dbReference type="GO" id="GO:0007168">
    <property type="term" value="P:receptor guanylyl cyclase signaling pathway"/>
    <property type="evidence" value="ECO:0007669"/>
    <property type="project" value="TreeGrafter"/>
</dbReference>
<dbReference type="Pfam" id="PF13188">
    <property type="entry name" value="PAS_8"/>
    <property type="match status" value="1"/>
</dbReference>
<keyword evidence="6" id="KW-0456">Lyase</keyword>
<protein>
    <submittedName>
        <fullName evidence="10">Adenylate and Guanylate cyclase catalytic domain containing protein</fullName>
    </submittedName>
</protein>
<feature type="transmembrane region" description="Helical" evidence="7">
    <location>
        <begin position="117"/>
        <end position="141"/>
    </location>
</feature>
<dbReference type="InterPro" id="IPR029787">
    <property type="entry name" value="Nucleotide_cyclase"/>
</dbReference>
<dbReference type="GO" id="GO:0004383">
    <property type="term" value="F:guanylate cyclase activity"/>
    <property type="evidence" value="ECO:0007669"/>
    <property type="project" value="TreeGrafter"/>
</dbReference>
<feature type="domain" description="PAS" evidence="8">
    <location>
        <begin position="1224"/>
        <end position="1275"/>
    </location>
</feature>
<sequence>MKEENNGGGASSFMQSTSMSFNSSNDMKYGGLIEKTMYKKLLRQLSQLFSYVYSDAPSFPIVHSIITVIRLLQLGGPALCAGYESFWSNEDSSRDAIGIVSIFFHLVPPQYRDIGGYYFAIIYIVILALLIITLFVSAIYYQKNASLPGIIPPVISFYFASFGNILHPIAFELCFSELSRVLFMDVEIPLITVIILVSLAVLISFIYFWIFLMIASQSLMFRHNSLLTVTSPPQMMIFIVQIVITTITAMGECINTEKYAQGAILIVSGLIYFASILVAFYYGGIISTMGTAAYISTCFTGGLFCIVAAVCILIGKQGNLIFIVGFIIVWVVSMIVSTFIWNKKKTKHLQVLDEILDDTARFEDIKSVNSFVNIATDGFLVAHPVCINWQLMKLGIERWPKHQMTWFIYAKFVSIYPEETQTLVWIFRMIITNKVHGTSAKTVKEQSMSIARLREPNLSTDLKTKLNSVSKHVTSTKHKLRHVWDLAIQVNINDMEGATKRAISEIEQSDAEIMHIYRQFPNNRFVTRQYARFCRELKADHALYLDMLEKTRMLQRGITVNKDQAHEFGLAVFPQLPDKVNISKDSNVLGGQGTESMTTSQMEIETEEENNQEADDSLILVQRIDSLVIPSTRYTTIYRIAMFIILFIVPIVFIFIYLSVYVKTLTRPLQYMQSIAKLRTFLFQMVAFSLRRVYEILGMFGEVKNTTSKLPSSVGSSWRTLDQLIYVTSSMTTTMQTAEEFRTYDIDNDWIIKSKSCIFDSNIEYSYYEDSKPNAKLITMQSALADFVLQQTQIMEEDCTLENSVVNSSVILNLIMNVPTLSTALDNSLTYIINYISEENDKYQKLFNLIMIVVIVVVVIAFSVALIIQLFWINSNKEQVYRCLTSLPKNAVSALTENLRVLKKEAENSSSSMVNTEMNKQEDNIMKMFVVGGSGTSTKLIDIALLIVCSVVIIGLHIGCTIVIMMLMRDETSYLIQNCPHLNYLQGAIALMVGSCSMVTMMIVNDVPEYNVYLLDKPYLLQAYETRISTARNYYHNARFGVEGSDIPPYSGFRAGVLHASSEMECPDPYAIPVDLVDASQCYSADLLYVMLEALWNSRIVPFNHSDAQGIDQETLLEDIWGLIIFPIYDAFFYPMVSKIVDTIESDMLSKMTGKYPVIIVMFVIAFLFECVATIQTHRIESHMRGVLRLLLHAPSKVVTSTPKIMKVLGGDFRKNRGDGATRDTEFFRAVVTNLPDAIVITDTEHHIETINKSLVRILNTTEDNIIGKPVTEVFDSRFTGDVASLLQIANGAKPKNEQIIFHRDTDINLEATSLVINNRLVLLFRDTTQTVRYNTLINEEKSKSDVLLSSILPPSLVKRVQAGEKNISFAVQTATILFLDIVSFTPWCGSLPADKVMMTLNLSFKKFDARLATYSTMTKIKCIGDCYMAAGGVFAEVNQPAEHAKEVTSFGLDALACVEELNKELNEKLQIRVGINTGGPIVAGVLGIGKPTFEILGPAINMAQQMEHHGVPMAVHVSRSVYELIYGDSFVIKERGAVEVKNGSVITYLASR</sequence>
<feature type="transmembrane region" description="Helical" evidence="7">
    <location>
        <begin position="321"/>
        <end position="341"/>
    </location>
</feature>
<dbReference type="Proteomes" id="UP000179807">
    <property type="component" value="Unassembled WGS sequence"/>
</dbReference>
<dbReference type="GO" id="GO:0035556">
    <property type="term" value="P:intracellular signal transduction"/>
    <property type="evidence" value="ECO:0007669"/>
    <property type="project" value="InterPro"/>
</dbReference>
<keyword evidence="4 7" id="KW-1133">Transmembrane helix</keyword>
<feature type="transmembrane region" description="Helical" evidence="7">
    <location>
        <begin position="943"/>
        <end position="964"/>
    </location>
</feature>
<dbReference type="PROSITE" id="PS50125">
    <property type="entry name" value="GUANYLATE_CYCLASE_2"/>
    <property type="match status" value="1"/>
</dbReference>
<feature type="transmembrane region" description="Helical" evidence="7">
    <location>
        <begin position="259"/>
        <end position="282"/>
    </location>
</feature>
<gene>
    <name evidence="10" type="ORF">TRFO_04472</name>
</gene>
<dbReference type="GO" id="GO:0000166">
    <property type="term" value="F:nucleotide binding"/>
    <property type="evidence" value="ECO:0007669"/>
    <property type="project" value="UniProtKB-KW"/>
</dbReference>
<keyword evidence="2 7" id="KW-0812">Transmembrane</keyword>
<dbReference type="InterPro" id="IPR050401">
    <property type="entry name" value="Cyclic_nucleotide_synthase"/>
</dbReference>
<dbReference type="VEuPathDB" id="TrichDB:TRFO_04472"/>
<dbReference type="GO" id="GO:0005886">
    <property type="term" value="C:plasma membrane"/>
    <property type="evidence" value="ECO:0007669"/>
    <property type="project" value="TreeGrafter"/>
</dbReference>
<dbReference type="Gene3D" id="3.30.70.1230">
    <property type="entry name" value="Nucleotide cyclase"/>
    <property type="match status" value="1"/>
</dbReference>
<feature type="transmembrane region" description="Helical" evidence="7">
    <location>
        <begin position="190"/>
        <end position="214"/>
    </location>
</feature>
<organism evidence="10 11">
    <name type="scientific">Tritrichomonas foetus</name>
    <dbReference type="NCBI Taxonomy" id="1144522"/>
    <lineage>
        <taxon>Eukaryota</taxon>
        <taxon>Metamonada</taxon>
        <taxon>Parabasalia</taxon>
        <taxon>Tritrichomonadida</taxon>
        <taxon>Tritrichomonadidae</taxon>
        <taxon>Tritrichomonas</taxon>
    </lineage>
</organism>
<dbReference type="GO" id="GO:0001653">
    <property type="term" value="F:peptide receptor activity"/>
    <property type="evidence" value="ECO:0007669"/>
    <property type="project" value="TreeGrafter"/>
</dbReference>
<evidence type="ECO:0000313" key="11">
    <source>
        <dbReference type="Proteomes" id="UP000179807"/>
    </source>
</evidence>
<dbReference type="SMART" id="SM00044">
    <property type="entry name" value="CYCc"/>
    <property type="match status" value="1"/>
</dbReference>
<evidence type="ECO:0000256" key="7">
    <source>
        <dbReference type="SAM" id="Phobius"/>
    </source>
</evidence>
<comment type="caution">
    <text evidence="10">The sequence shown here is derived from an EMBL/GenBank/DDBJ whole genome shotgun (WGS) entry which is preliminary data.</text>
</comment>
<dbReference type="RefSeq" id="XP_068363052.1">
    <property type="nucleotide sequence ID" value="XM_068491922.1"/>
</dbReference>
<dbReference type="Pfam" id="PF00211">
    <property type="entry name" value="Guanylate_cyc"/>
    <property type="match status" value="1"/>
</dbReference>
<keyword evidence="11" id="KW-1185">Reference proteome</keyword>
<feature type="transmembrane region" description="Helical" evidence="7">
    <location>
        <begin position="150"/>
        <end position="170"/>
    </location>
</feature>
<dbReference type="SUPFAM" id="SSF55785">
    <property type="entry name" value="PYP-like sensor domain (PAS domain)"/>
    <property type="match status" value="1"/>
</dbReference>
<name>A0A1J4KJC1_9EUKA</name>
<dbReference type="SMART" id="SM00091">
    <property type="entry name" value="PAS"/>
    <property type="match status" value="1"/>
</dbReference>
<evidence type="ECO:0000256" key="6">
    <source>
        <dbReference type="ARBA" id="ARBA00023239"/>
    </source>
</evidence>
<dbReference type="InterPro" id="IPR000014">
    <property type="entry name" value="PAS"/>
</dbReference>
<feature type="domain" description="Guanylate cyclase" evidence="9">
    <location>
        <begin position="1376"/>
        <end position="1508"/>
    </location>
</feature>
<evidence type="ECO:0000256" key="2">
    <source>
        <dbReference type="ARBA" id="ARBA00022692"/>
    </source>
</evidence>
<dbReference type="PANTHER" id="PTHR11920">
    <property type="entry name" value="GUANYLYL CYCLASE"/>
    <property type="match status" value="1"/>
</dbReference>
<evidence type="ECO:0000256" key="3">
    <source>
        <dbReference type="ARBA" id="ARBA00022741"/>
    </source>
</evidence>
<comment type="subcellular location">
    <subcellularLocation>
        <location evidence="1">Membrane</location>
    </subcellularLocation>
</comment>
<evidence type="ECO:0000256" key="4">
    <source>
        <dbReference type="ARBA" id="ARBA00022989"/>
    </source>
</evidence>
<dbReference type="PROSITE" id="PS50112">
    <property type="entry name" value="PAS"/>
    <property type="match status" value="1"/>
</dbReference>
<dbReference type="GeneID" id="94826626"/>
<keyword evidence="3" id="KW-0547">Nucleotide-binding</keyword>
<keyword evidence="5 7" id="KW-0472">Membrane</keyword>
<dbReference type="EMBL" id="MLAK01000627">
    <property type="protein sequence ID" value="OHT09916.1"/>
    <property type="molecule type" value="Genomic_DNA"/>
</dbReference>
<dbReference type="PANTHER" id="PTHR11920:SF335">
    <property type="entry name" value="GUANYLATE CYCLASE"/>
    <property type="match status" value="1"/>
</dbReference>
<feature type="transmembrane region" description="Helical" evidence="7">
    <location>
        <begin position="294"/>
        <end position="315"/>
    </location>
</feature>
<feature type="transmembrane region" description="Helical" evidence="7">
    <location>
        <begin position="1158"/>
        <end position="1175"/>
    </location>
</feature>
<dbReference type="Gene3D" id="3.30.450.20">
    <property type="entry name" value="PAS domain"/>
    <property type="match status" value="1"/>
</dbReference>
<proteinExistence type="predicted"/>
<evidence type="ECO:0000256" key="1">
    <source>
        <dbReference type="ARBA" id="ARBA00004370"/>
    </source>
</evidence>
<feature type="transmembrane region" description="Helical" evidence="7">
    <location>
        <begin position="226"/>
        <end position="247"/>
    </location>
</feature>
<dbReference type="GO" id="GO:0004016">
    <property type="term" value="F:adenylate cyclase activity"/>
    <property type="evidence" value="ECO:0007669"/>
    <property type="project" value="TreeGrafter"/>
</dbReference>